<gene>
    <name evidence="2" type="ORF">HHL21_18675</name>
</gene>
<evidence type="ECO:0000313" key="2">
    <source>
        <dbReference type="EMBL" id="NML63067.1"/>
    </source>
</evidence>
<feature type="region of interest" description="Disordered" evidence="1">
    <location>
        <begin position="1"/>
        <end position="27"/>
    </location>
</feature>
<accession>A0A848HQ11</accession>
<dbReference type="EMBL" id="JABBGG010000012">
    <property type="protein sequence ID" value="NML63067.1"/>
    <property type="molecule type" value="Genomic_DNA"/>
</dbReference>
<dbReference type="AlphaFoldDB" id="A0A848HQ11"/>
<evidence type="ECO:0000256" key="1">
    <source>
        <dbReference type="SAM" id="MobiDB-lite"/>
    </source>
</evidence>
<protein>
    <submittedName>
        <fullName evidence="2">Uncharacterized protein</fullName>
    </submittedName>
</protein>
<feature type="region of interest" description="Disordered" evidence="1">
    <location>
        <begin position="95"/>
        <end position="127"/>
    </location>
</feature>
<dbReference type="Proteomes" id="UP000583752">
    <property type="component" value="Unassembled WGS sequence"/>
</dbReference>
<dbReference type="RefSeq" id="WP_169468650.1">
    <property type="nucleotide sequence ID" value="NZ_JABBGG010000012.1"/>
</dbReference>
<reference evidence="2 3" key="1">
    <citation type="submission" date="2020-04" db="EMBL/GenBank/DDBJ databases">
        <title>Massilia sp. RP-1-19 isolated from soil.</title>
        <authorList>
            <person name="Dahal R.H."/>
        </authorList>
    </citation>
    <scope>NUCLEOTIDE SEQUENCE [LARGE SCALE GENOMIC DNA]</scope>
    <source>
        <strain evidence="2 3">RP-1-19</strain>
    </source>
</reference>
<evidence type="ECO:0000313" key="3">
    <source>
        <dbReference type="Proteomes" id="UP000583752"/>
    </source>
</evidence>
<feature type="compositionally biased region" description="Basic and acidic residues" evidence="1">
    <location>
        <begin position="116"/>
        <end position="127"/>
    </location>
</feature>
<comment type="caution">
    <text evidence="2">The sequence shown here is derived from an EMBL/GenBank/DDBJ whole genome shotgun (WGS) entry which is preliminary data.</text>
</comment>
<sequence>MCEFTASGKPGVPPAPPVGGWTSARKREHQVSVRFAAAAETVETGEGPVDAAPGDAIITGAAGETWPVARAVFALRYRHLAGDTYLLPGAGGVAARGAGADRSLPAGGGVAPDGGRTGHPDRGDRRQ</sequence>
<name>A0A848HQ11_9BURK</name>
<proteinExistence type="predicted"/>
<organism evidence="2 3">
    <name type="scientific">Massilia polaris</name>
    <dbReference type="NCBI Taxonomy" id="2728846"/>
    <lineage>
        <taxon>Bacteria</taxon>
        <taxon>Pseudomonadati</taxon>
        <taxon>Pseudomonadota</taxon>
        <taxon>Betaproteobacteria</taxon>
        <taxon>Burkholderiales</taxon>
        <taxon>Oxalobacteraceae</taxon>
        <taxon>Telluria group</taxon>
        <taxon>Massilia</taxon>
    </lineage>
</organism>
<feature type="compositionally biased region" description="Gly residues" evidence="1">
    <location>
        <begin position="106"/>
        <end position="115"/>
    </location>
</feature>
<keyword evidence="3" id="KW-1185">Reference proteome</keyword>